<reference evidence="2" key="3">
    <citation type="submission" date="2015-04" db="UniProtKB">
        <authorList>
            <consortium name="EnsemblPlants"/>
        </authorList>
    </citation>
    <scope>IDENTIFICATION</scope>
    <source>
        <strain evidence="2">cv. Jemalong A17</strain>
    </source>
</reference>
<protein>
    <submittedName>
        <fullName evidence="1 2">Uncharacterized protein</fullName>
    </submittedName>
</protein>
<keyword evidence="3" id="KW-1185">Reference proteome</keyword>
<dbReference type="Proteomes" id="UP000002051">
    <property type="component" value="Chromosome 3"/>
</dbReference>
<evidence type="ECO:0000313" key="1">
    <source>
        <dbReference type="EMBL" id="KEH32930.1"/>
    </source>
</evidence>
<reference evidence="1 3" key="2">
    <citation type="journal article" date="2014" name="BMC Genomics">
        <title>An improved genome release (version Mt4.0) for the model legume Medicago truncatula.</title>
        <authorList>
            <person name="Tang H."/>
            <person name="Krishnakumar V."/>
            <person name="Bidwell S."/>
            <person name="Rosen B."/>
            <person name="Chan A."/>
            <person name="Zhou S."/>
            <person name="Gentzbittel L."/>
            <person name="Childs K.L."/>
            <person name="Yandell M."/>
            <person name="Gundlach H."/>
            <person name="Mayer K.F."/>
            <person name="Schwartz D.C."/>
            <person name="Town C.D."/>
        </authorList>
    </citation>
    <scope>GENOME REANNOTATION</scope>
    <source>
        <strain evidence="1">A17</strain>
        <strain evidence="2 3">cv. Jemalong A17</strain>
    </source>
</reference>
<dbReference type="EnsemblPlants" id="KEH32930">
    <property type="protein sequence ID" value="KEH32930"/>
    <property type="gene ID" value="MTR_3g011720"/>
</dbReference>
<evidence type="ECO:0000313" key="2">
    <source>
        <dbReference type="EnsemblPlants" id="KEH32930"/>
    </source>
</evidence>
<name>A0A072V468_MEDTR</name>
<sequence>MSQHTYLCLNEDDALDFAEKTNLEKLEKLDERVEVASIEKIVGIRLRLFGHVERRSIDFVVRRVDRMESSQITRY</sequence>
<proteinExistence type="predicted"/>
<gene>
    <name evidence="1" type="ordered locus">MTR_3g011720</name>
</gene>
<dbReference type="EMBL" id="CM001219">
    <property type="protein sequence ID" value="KEH32930.1"/>
    <property type="molecule type" value="Genomic_DNA"/>
</dbReference>
<evidence type="ECO:0000313" key="3">
    <source>
        <dbReference type="Proteomes" id="UP000002051"/>
    </source>
</evidence>
<accession>A0A072V468</accession>
<reference evidence="1 3" key="1">
    <citation type="journal article" date="2011" name="Nature">
        <title>The Medicago genome provides insight into the evolution of rhizobial symbioses.</title>
        <authorList>
            <person name="Young N.D."/>
            <person name="Debelle F."/>
            <person name="Oldroyd G.E."/>
            <person name="Geurts R."/>
            <person name="Cannon S.B."/>
            <person name="Udvardi M.K."/>
            <person name="Benedito V.A."/>
            <person name="Mayer K.F."/>
            <person name="Gouzy J."/>
            <person name="Schoof H."/>
            <person name="Van de Peer Y."/>
            <person name="Proost S."/>
            <person name="Cook D.R."/>
            <person name="Meyers B.C."/>
            <person name="Spannagl M."/>
            <person name="Cheung F."/>
            <person name="De Mita S."/>
            <person name="Krishnakumar V."/>
            <person name="Gundlach H."/>
            <person name="Zhou S."/>
            <person name="Mudge J."/>
            <person name="Bharti A.K."/>
            <person name="Murray J.D."/>
            <person name="Naoumkina M.A."/>
            <person name="Rosen B."/>
            <person name="Silverstein K.A."/>
            <person name="Tang H."/>
            <person name="Rombauts S."/>
            <person name="Zhao P.X."/>
            <person name="Zhou P."/>
            <person name="Barbe V."/>
            <person name="Bardou P."/>
            <person name="Bechner M."/>
            <person name="Bellec A."/>
            <person name="Berger A."/>
            <person name="Berges H."/>
            <person name="Bidwell S."/>
            <person name="Bisseling T."/>
            <person name="Choisne N."/>
            <person name="Couloux A."/>
            <person name="Denny R."/>
            <person name="Deshpande S."/>
            <person name="Dai X."/>
            <person name="Doyle J.J."/>
            <person name="Dudez A.M."/>
            <person name="Farmer A.D."/>
            <person name="Fouteau S."/>
            <person name="Franken C."/>
            <person name="Gibelin C."/>
            <person name="Gish J."/>
            <person name="Goldstein S."/>
            <person name="Gonzalez A.J."/>
            <person name="Green P.J."/>
            <person name="Hallab A."/>
            <person name="Hartog M."/>
            <person name="Hua A."/>
            <person name="Humphray S.J."/>
            <person name="Jeong D.H."/>
            <person name="Jing Y."/>
            <person name="Jocker A."/>
            <person name="Kenton S.M."/>
            <person name="Kim D.J."/>
            <person name="Klee K."/>
            <person name="Lai H."/>
            <person name="Lang C."/>
            <person name="Lin S."/>
            <person name="Macmil S.L."/>
            <person name="Magdelenat G."/>
            <person name="Matthews L."/>
            <person name="McCorrison J."/>
            <person name="Monaghan E.L."/>
            <person name="Mun J.H."/>
            <person name="Najar F.Z."/>
            <person name="Nicholson C."/>
            <person name="Noirot C."/>
            <person name="O'Bleness M."/>
            <person name="Paule C.R."/>
            <person name="Poulain J."/>
            <person name="Prion F."/>
            <person name="Qin B."/>
            <person name="Qu C."/>
            <person name="Retzel E.F."/>
            <person name="Riddle C."/>
            <person name="Sallet E."/>
            <person name="Samain S."/>
            <person name="Samson N."/>
            <person name="Sanders I."/>
            <person name="Saurat O."/>
            <person name="Scarpelli C."/>
            <person name="Schiex T."/>
            <person name="Segurens B."/>
            <person name="Severin A.J."/>
            <person name="Sherrier D.J."/>
            <person name="Shi R."/>
            <person name="Sims S."/>
            <person name="Singer S.R."/>
            <person name="Sinharoy S."/>
            <person name="Sterck L."/>
            <person name="Viollet A."/>
            <person name="Wang B.B."/>
            <person name="Wang K."/>
            <person name="Wang M."/>
            <person name="Wang X."/>
            <person name="Warfsmann J."/>
            <person name="Weissenbach J."/>
            <person name="White D.D."/>
            <person name="White J.D."/>
            <person name="Wiley G.B."/>
            <person name="Wincker P."/>
            <person name="Xing Y."/>
            <person name="Yang L."/>
            <person name="Yao Z."/>
            <person name="Ying F."/>
            <person name="Zhai J."/>
            <person name="Zhou L."/>
            <person name="Zuber A."/>
            <person name="Denarie J."/>
            <person name="Dixon R.A."/>
            <person name="May G.D."/>
            <person name="Schwartz D.C."/>
            <person name="Rogers J."/>
            <person name="Quetier F."/>
            <person name="Town C.D."/>
            <person name="Roe B.A."/>
        </authorList>
    </citation>
    <scope>NUCLEOTIDE SEQUENCE [LARGE SCALE GENOMIC DNA]</scope>
    <source>
        <strain evidence="1">A17</strain>
        <strain evidence="2 3">cv. Jemalong A17</strain>
    </source>
</reference>
<dbReference type="AlphaFoldDB" id="A0A072V468"/>
<dbReference type="HOGENOM" id="CLU_2674787_0_0_1"/>
<organism evidence="1 3">
    <name type="scientific">Medicago truncatula</name>
    <name type="common">Barrel medic</name>
    <name type="synonym">Medicago tribuloides</name>
    <dbReference type="NCBI Taxonomy" id="3880"/>
    <lineage>
        <taxon>Eukaryota</taxon>
        <taxon>Viridiplantae</taxon>
        <taxon>Streptophyta</taxon>
        <taxon>Embryophyta</taxon>
        <taxon>Tracheophyta</taxon>
        <taxon>Spermatophyta</taxon>
        <taxon>Magnoliopsida</taxon>
        <taxon>eudicotyledons</taxon>
        <taxon>Gunneridae</taxon>
        <taxon>Pentapetalae</taxon>
        <taxon>rosids</taxon>
        <taxon>fabids</taxon>
        <taxon>Fabales</taxon>
        <taxon>Fabaceae</taxon>
        <taxon>Papilionoideae</taxon>
        <taxon>50 kb inversion clade</taxon>
        <taxon>NPAAA clade</taxon>
        <taxon>Hologalegina</taxon>
        <taxon>IRL clade</taxon>
        <taxon>Trifolieae</taxon>
        <taxon>Medicago</taxon>
    </lineage>
</organism>